<keyword evidence="4" id="KW-0539">Nucleus</keyword>
<evidence type="ECO:0000256" key="2">
    <source>
        <dbReference type="ARBA" id="ARBA00023125"/>
    </source>
</evidence>
<gene>
    <name evidence="6" type="ORF">C5167_032900</name>
</gene>
<evidence type="ECO:0000256" key="4">
    <source>
        <dbReference type="ARBA" id="ARBA00023242"/>
    </source>
</evidence>
<evidence type="ECO:0000259" key="5">
    <source>
        <dbReference type="PROSITE" id="PS51005"/>
    </source>
</evidence>
<dbReference type="SUPFAM" id="SSF101941">
    <property type="entry name" value="NAC domain"/>
    <property type="match status" value="1"/>
</dbReference>
<evidence type="ECO:0000256" key="3">
    <source>
        <dbReference type="ARBA" id="ARBA00023163"/>
    </source>
</evidence>
<evidence type="ECO:0000313" key="7">
    <source>
        <dbReference type="Proteomes" id="UP000316621"/>
    </source>
</evidence>
<evidence type="ECO:0000256" key="1">
    <source>
        <dbReference type="ARBA" id="ARBA00023015"/>
    </source>
</evidence>
<dbReference type="Gene3D" id="2.170.150.80">
    <property type="entry name" value="NAC domain"/>
    <property type="match status" value="1"/>
</dbReference>
<dbReference type="EMBL" id="CM010721">
    <property type="protein sequence ID" value="RZC69759.1"/>
    <property type="molecule type" value="Genomic_DNA"/>
</dbReference>
<dbReference type="PANTHER" id="PTHR31719">
    <property type="entry name" value="NAC TRANSCRIPTION FACTOR 56"/>
    <property type="match status" value="1"/>
</dbReference>
<dbReference type="Pfam" id="PF02365">
    <property type="entry name" value="NAM"/>
    <property type="match status" value="1"/>
</dbReference>
<accession>A0A4Y7KCR8</accession>
<dbReference type="AlphaFoldDB" id="A0A4Y7KCR8"/>
<dbReference type="GO" id="GO:0006355">
    <property type="term" value="P:regulation of DNA-templated transcription"/>
    <property type="evidence" value="ECO:0007669"/>
    <property type="project" value="InterPro"/>
</dbReference>
<keyword evidence="1" id="KW-0805">Transcription regulation</keyword>
<protein>
    <recommendedName>
        <fullName evidence="5">NAC domain-containing protein</fullName>
    </recommendedName>
</protein>
<dbReference type="Gramene" id="RZC69759">
    <property type="protein sequence ID" value="RZC69759"/>
    <property type="gene ID" value="C5167_032900"/>
</dbReference>
<reference evidence="6 7" key="1">
    <citation type="journal article" date="2018" name="Science">
        <title>The opium poppy genome and morphinan production.</title>
        <authorList>
            <person name="Guo L."/>
            <person name="Winzer T."/>
            <person name="Yang X."/>
            <person name="Li Y."/>
            <person name="Ning Z."/>
            <person name="He Z."/>
            <person name="Teodor R."/>
            <person name="Lu Y."/>
            <person name="Bowser T.A."/>
            <person name="Graham I.A."/>
            <person name="Ye K."/>
        </authorList>
    </citation>
    <scope>NUCLEOTIDE SEQUENCE [LARGE SCALE GENOMIC DNA]</scope>
    <source>
        <strain evidence="7">cv. HN1</strain>
        <tissue evidence="6">Leaves</tissue>
    </source>
</reference>
<keyword evidence="7" id="KW-1185">Reference proteome</keyword>
<keyword evidence="3" id="KW-0804">Transcription</keyword>
<dbReference type="PANTHER" id="PTHR31719:SF94">
    <property type="entry name" value="PROTEIN ATAF2"/>
    <property type="match status" value="1"/>
</dbReference>
<dbReference type="InterPro" id="IPR036093">
    <property type="entry name" value="NAC_dom_sf"/>
</dbReference>
<dbReference type="STRING" id="3469.A0A4Y7KCR8"/>
<dbReference type="InterPro" id="IPR003441">
    <property type="entry name" value="NAC-dom"/>
</dbReference>
<dbReference type="PROSITE" id="PS51005">
    <property type="entry name" value="NAC"/>
    <property type="match status" value="1"/>
</dbReference>
<feature type="domain" description="NAC" evidence="5">
    <location>
        <begin position="88"/>
        <end position="226"/>
    </location>
</feature>
<sequence>MVMVLLPWSMAVHGISPSLSYASTKNKEKEEKKHQRVKLQQRRGLIAVNGGARVAYEDKWLLIEKEEMLLLSGGSRDLLWLLKPFTELPAGFRFHPTDEELGMHYLCRKCASLPISVPIIADIDLYKFDSWLLSDKKYPKGLGIGKLPGRINQLGSQNQLGSKKLWCFLRGKRPEVELQQEGSSGLVNKNSLECLLFGPLDKALLSATTVCSDTKNRLSIWRVVREHEQFSRAIITAATLSELSVVLKYLFIVVHLQIRLCAGVLSILLQLSEVQIQEHDE</sequence>
<dbReference type="Proteomes" id="UP000316621">
    <property type="component" value="Chromosome 7"/>
</dbReference>
<proteinExistence type="predicted"/>
<organism evidence="6 7">
    <name type="scientific">Papaver somniferum</name>
    <name type="common">Opium poppy</name>
    <dbReference type="NCBI Taxonomy" id="3469"/>
    <lineage>
        <taxon>Eukaryota</taxon>
        <taxon>Viridiplantae</taxon>
        <taxon>Streptophyta</taxon>
        <taxon>Embryophyta</taxon>
        <taxon>Tracheophyta</taxon>
        <taxon>Spermatophyta</taxon>
        <taxon>Magnoliopsida</taxon>
        <taxon>Ranunculales</taxon>
        <taxon>Papaveraceae</taxon>
        <taxon>Papaveroideae</taxon>
        <taxon>Papaver</taxon>
    </lineage>
</organism>
<keyword evidence="2" id="KW-0238">DNA-binding</keyword>
<dbReference type="GO" id="GO:0003677">
    <property type="term" value="F:DNA binding"/>
    <property type="evidence" value="ECO:0007669"/>
    <property type="project" value="UniProtKB-KW"/>
</dbReference>
<name>A0A4Y7KCR8_PAPSO</name>
<evidence type="ECO:0000313" key="6">
    <source>
        <dbReference type="EMBL" id="RZC69759.1"/>
    </source>
</evidence>